<organism evidence="1 2">
    <name type="scientific">Clostridium beijerinckii</name>
    <name type="common">Clostridium MP</name>
    <dbReference type="NCBI Taxonomy" id="1520"/>
    <lineage>
        <taxon>Bacteria</taxon>
        <taxon>Bacillati</taxon>
        <taxon>Bacillota</taxon>
        <taxon>Clostridia</taxon>
        <taxon>Eubacteriales</taxon>
        <taxon>Clostridiaceae</taxon>
        <taxon>Clostridium</taxon>
    </lineage>
</organism>
<sequence length="97" mass="11713">MKKYYDICQETENIIMQLKNKCQELNLGNINFSYFADGKNLKNDINFYLTEYKGYWELVVKQEVKDIQTPGMYWSVADIYKIYDNELDHEYSEKDLI</sequence>
<proteinExistence type="predicted"/>
<gene>
    <name evidence="1" type="ORF">LF65_05614</name>
</gene>
<protein>
    <submittedName>
        <fullName evidence="1">Uncharacterized protein</fullName>
    </submittedName>
</protein>
<dbReference type="AlphaFoldDB" id="A0A0B5QV87"/>
<dbReference type="Proteomes" id="UP000031866">
    <property type="component" value="Chromosome"/>
</dbReference>
<name>A0A0B5QV87_CLOBE</name>
<dbReference type="RefSeq" id="WP_041900603.1">
    <property type="nucleotide sequence ID" value="NZ_CP010086.2"/>
</dbReference>
<dbReference type="OrthoDB" id="9912318at2"/>
<evidence type="ECO:0000313" key="1">
    <source>
        <dbReference type="EMBL" id="AJH02122.1"/>
    </source>
</evidence>
<dbReference type="KEGG" id="cbei:LF65_05614"/>
<accession>A0A0B5QV87</accession>
<reference evidence="2" key="1">
    <citation type="submission" date="2014-12" db="EMBL/GenBank/DDBJ databases">
        <title>Genome sequence of Clostridium beijerinckii strain 59B.</title>
        <authorList>
            <person name="Little G.T."/>
            <person name="Minton N.P."/>
        </authorList>
    </citation>
    <scope>NUCLEOTIDE SEQUENCE [LARGE SCALE GENOMIC DNA]</scope>
    <source>
        <strain evidence="2">59B</strain>
    </source>
</reference>
<dbReference type="STRING" id="1520.LF65_05614"/>
<evidence type="ECO:0000313" key="2">
    <source>
        <dbReference type="Proteomes" id="UP000031866"/>
    </source>
</evidence>
<dbReference type="EMBL" id="CP010086">
    <property type="protein sequence ID" value="AJH02122.1"/>
    <property type="molecule type" value="Genomic_DNA"/>
</dbReference>